<dbReference type="AlphaFoldDB" id="B8A400"/>
<accession>B8A400</accession>
<proteinExistence type="evidence at transcript level"/>
<name>B8A400_DROME</name>
<reference evidence="1" key="1">
    <citation type="submission" date="2009-01" db="EMBL/GenBank/DDBJ databases">
        <authorList>
            <person name="Carlson J."/>
            <person name="Booth B."/>
            <person name="Frise E."/>
            <person name="Sandler J."/>
            <person name="Wan K."/>
            <person name="Yu C."/>
            <person name="Celniker S."/>
        </authorList>
    </citation>
    <scope>NUCLEOTIDE SEQUENCE</scope>
</reference>
<protein>
    <submittedName>
        <fullName evidence="1">MIP02679p</fullName>
    </submittedName>
</protein>
<sequence>MLAVTGGIPKTLGGSVGSGLVIHGNRVMGGSCCWPSSSSVTMWASIKSSLDWHANCQLLPTARYICIFLLPQLNGVPEGNSKCHNNQLAIKWRPSSKHLHLATPPNCPMPMAMVIQNLLNDVRLPITN</sequence>
<evidence type="ECO:0000313" key="1">
    <source>
        <dbReference type="EMBL" id="ACL68739.1"/>
    </source>
</evidence>
<dbReference type="EMBL" id="BT056292">
    <property type="protein sequence ID" value="ACL68739.1"/>
    <property type="molecule type" value="mRNA"/>
</dbReference>
<organism evidence="1">
    <name type="scientific">Drosophila melanogaster</name>
    <name type="common">Fruit fly</name>
    <dbReference type="NCBI Taxonomy" id="7227"/>
    <lineage>
        <taxon>Eukaryota</taxon>
        <taxon>Metazoa</taxon>
        <taxon>Ecdysozoa</taxon>
        <taxon>Arthropoda</taxon>
        <taxon>Hexapoda</taxon>
        <taxon>Insecta</taxon>
        <taxon>Pterygota</taxon>
        <taxon>Neoptera</taxon>
        <taxon>Endopterygota</taxon>
        <taxon>Diptera</taxon>
        <taxon>Brachycera</taxon>
        <taxon>Muscomorpha</taxon>
        <taxon>Ephydroidea</taxon>
        <taxon>Drosophilidae</taxon>
        <taxon>Drosophila</taxon>
        <taxon>Sophophora</taxon>
    </lineage>
</organism>